<dbReference type="GO" id="GO:0005886">
    <property type="term" value="C:plasma membrane"/>
    <property type="evidence" value="ECO:0007669"/>
    <property type="project" value="TreeGrafter"/>
</dbReference>
<evidence type="ECO:0000256" key="7">
    <source>
        <dbReference type="ARBA" id="ARBA00023136"/>
    </source>
</evidence>
<dbReference type="Pfam" id="PF01794">
    <property type="entry name" value="Ferric_reduct"/>
    <property type="match status" value="1"/>
</dbReference>
<dbReference type="Proteomes" id="UP000218896">
    <property type="component" value="Unassembled WGS sequence"/>
</dbReference>
<keyword evidence="3" id="KW-0349">Heme</keyword>
<dbReference type="GO" id="GO:0016679">
    <property type="term" value="F:oxidoreductase activity, acting on diphenols and related substances as donors"/>
    <property type="evidence" value="ECO:0007669"/>
    <property type="project" value="TreeGrafter"/>
</dbReference>
<evidence type="ECO:0000259" key="9">
    <source>
        <dbReference type="Pfam" id="PF01794"/>
    </source>
</evidence>
<dbReference type="RefSeq" id="WP_095617566.1">
    <property type="nucleotide sequence ID" value="NZ_NSKD01000003.1"/>
</dbReference>
<evidence type="ECO:0000256" key="8">
    <source>
        <dbReference type="SAM" id="Phobius"/>
    </source>
</evidence>
<reference evidence="10 11" key="1">
    <citation type="submission" date="2017-08" db="EMBL/GenBank/DDBJ databases">
        <title>Halovibrio sewagensis sp. nov., isolated from wastewater of high salinity.</title>
        <authorList>
            <person name="Dong X."/>
            <person name="Zhang G."/>
        </authorList>
    </citation>
    <scope>NUCLEOTIDE SEQUENCE [LARGE SCALE GENOMIC DNA]</scope>
    <source>
        <strain evidence="10 11">YL5-2</strain>
    </source>
</reference>
<keyword evidence="11" id="KW-1185">Reference proteome</keyword>
<evidence type="ECO:0000313" key="11">
    <source>
        <dbReference type="Proteomes" id="UP000218896"/>
    </source>
</evidence>
<evidence type="ECO:0000256" key="5">
    <source>
        <dbReference type="ARBA" id="ARBA00022989"/>
    </source>
</evidence>
<feature type="transmembrane region" description="Helical" evidence="8">
    <location>
        <begin position="147"/>
        <end position="165"/>
    </location>
</feature>
<feature type="transmembrane region" description="Helical" evidence="8">
    <location>
        <begin position="7"/>
        <end position="27"/>
    </location>
</feature>
<comment type="subcellular location">
    <subcellularLocation>
        <location evidence="1">Membrane</location>
        <topology evidence="1">Multi-pass membrane protein</topology>
    </subcellularLocation>
</comment>
<keyword evidence="7 8" id="KW-0472">Membrane</keyword>
<evidence type="ECO:0000256" key="6">
    <source>
        <dbReference type="ARBA" id="ARBA00023004"/>
    </source>
</evidence>
<dbReference type="EMBL" id="NSKD01000003">
    <property type="protein sequence ID" value="PAU80734.1"/>
    <property type="molecule type" value="Genomic_DNA"/>
</dbReference>
<accession>A0A2A2F7M8</accession>
<sequence length="201" mass="21952">MPQLTGILRLTGLIAGTVPLVALAWAWESGQLGFMASEALIHWLGNLGLGALLLTLTLSPLSRLTGSHLPLALRRQAGLWAFVYLALHALAWSFLDMGGDATLIRSELAEQRHLQLGLLCLVLLMPLALTSFRQAREWMGLLHWLRLHRLVYAAAIGGVIHQAMVQKVLEWPTFLSASVLAVLLVYRVAGALRSRPGSPET</sequence>
<feature type="domain" description="Ferric oxidoreductase" evidence="9">
    <location>
        <begin position="45"/>
        <end position="158"/>
    </location>
</feature>
<evidence type="ECO:0000313" key="10">
    <source>
        <dbReference type="EMBL" id="PAU80734.1"/>
    </source>
</evidence>
<name>A0A2A2F7M8_9GAMM</name>
<dbReference type="PANTHER" id="PTHR36964:SF1">
    <property type="entry name" value="PROTEIN-METHIONINE-SULFOXIDE REDUCTASE HEME-BINDING SUBUNIT MSRQ"/>
    <property type="match status" value="1"/>
</dbReference>
<feature type="transmembrane region" description="Helical" evidence="8">
    <location>
        <begin position="77"/>
        <end position="95"/>
    </location>
</feature>
<keyword evidence="4 8" id="KW-0812">Transmembrane</keyword>
<protein>
    <submittedName>
        <fullName evidence="10">Sulfoxide reductase heme-binding subunit YedZ</fullName>
    </submittedName>
</protein>
<comment type="caution">
    <text evidence="10">The sequence shown here is derived from an EMBL/GenBank/DDBJ whole genome shotgun (WGS) entry which is preliminary data.</text>
</comment>
<feature type="transmembrane region" description="Helical" evidence="8">
    <location>
        <begin position="39"/>
        <end position="56"/>
    </location>
</feature>
<evidence type="ECO:0000256" key="3">
    <source>
        <dbReference type="ARBA" id="ARBA00022617"/>
    </source>
</evidence>
<keyword evidence="3" id="KW-0479">Metal-binding</keyword>
<evidence type="ECO:0000256" key="1">
    <source>
        <dbReference type="ARBA" id="ARBA00004141"/>
    </source>
</evidence>
<evidence type="ECO:0000256" key="4">
    <source>
        <dbReference type="ARBA" id="ARBA00022692"/>
    </source>
</evidence>
<gene>
    <name evidence="10" type="ORF">CK501_10010</name>
</gene>
<dbReference type="AlphaFoldDB" id="A0A2A2F7M8"/>
<dbReference type="InterPro" id="IPR022837">
    <property type="entry name" value="MsrQ-like"/>
</dbReference>
<keyword evidence="6" id="KW-0408">Iron</keyword>
<dbReference type="GO" id="GO:0020037">
    <property type="term" value="F:heme binding"/>
    <property type="evidence" value="ECO:0007669"/>
    <property type="project" value="TreeGrafter"/>
</dbReference>
<dbReference type="InterPro" id="IPR013130">
    <property type="entry name" value="Fe3_Rdtase_TM_dom"/>
</dbReference>
<dbReference type="PANTHER" id="PTHR36964">
    <property type="entry name" value="PROTEIN-METHIONINE-SULFOXIDE REDUCTASE HEME-BINDING SUBUNIT MSRQ"/>
    <property type="match status" value="1"/>
</dbReference>
<feature type="transmembrane region" description="Helical" evidence="8">
    <location>
        <begin position="171"/>
        <end position="189"/>
    </location>
</feature>
<dbReference type="OrthoDB" id="9788328at2"/>
<feature type="transmembrane region" description="Helical" evidence="8">
    <location>
        <begin position="115"/>
        <end position="135"/>
    </location>
</feature>
<organism evidence="10 11">
    <name type="scientific">Halovibrio salipaludis</name>
    <dbReference type="NCBI Taxonomy" id="2032626"/>
    <lineage>
        <taxon>Bacteria</taxon>
        <taxon>Pseudomonadati</taxon>
        <taxon>Pseudomonadota</taxon>
        <taxon>Gammaproteobacteria</taxon>
        <taxon>Oceanospirillales</taxon>
        <taxon>Halomonadaceae</taxon>
        <taxon>Halovibrio</taxon>
    </lineage>
</organism>
<evidence type="ECO:0000256" key="2">
    <source>
        <dbReference type="ARBA" id="ARBA00022448"/>
    </source>
</evidence>
<dbReference type="GO" id="GO:0010181">
    <property type="term" value="F:FMN binding"/>
    <property type="evidence" value="ECO:0007669"/>
    <property type="project" value="TreeGrafter"/>
</dbReference>
<proteinExistence type="predicted"/>
<keyword evidence="2" id="KW-0813">Transport</keyword>
<keyword evidence="5 8" id="KW-1133">Transmembrane helix</keyword>